<dbReference type="InterPro" id="IPR036055">
    <property type="entry name" value="LDL_receptor-like_sf"/>
</dbReference>
<dbReference type="PROSITE" id="PS00010">
    <property type="entry name" value="ASX_HYDROXYL"/>
    <property type="match status" value="2"/>
</dbReference>
<protein>
    <submittedName>
        <fullName evidence="19">Uncharacterized protein LOC115212292 isoform X1</fullName>
    </submittedName>
</protein>
<feature type="domain" description="EGF-like" evidence="14">
    <location>
        <begin position="1991"/>
        <end position="2029"/>
    </location>
</feature>
<dbReference type="InterPro" id="IPR035914">
    <property type="entry name" value="Sperma_CUB_dom_sf"/>
</dbReference>
<dbReference type="Gene3D" id="4.10.400.10">
    <property type="entry name" value="Low-density Lipoprotein Receptor"/>
    <property type="match status" value="1"/>
</dbReference>
<dbReference type="SUPFAM" id="SSF49899">
    <property type="entry name" value="Concanavalin A-like lectins/glucanases"/>
    <property type="match status" value="1"/>
</dbReference>
<sequence>MMILYTRKRIRCLSYRPGSGLHGFLLLMIFTTTLAQKSATNLQCENGWYLISGQCYSIFNSSQTWHQANSTCNSYSSILAEPLGYHVNKRLGDTISKLNRNYVNAWIGYTYLNAQKSVTNITKPFWSDGSESSVAFGLWGDSQPSLEQGKCCNLKYSNEQWKWSLNRCSNPEPFICQKPACPKDTFNCGLTGQRKGRCLDRSKVCDGHTDCENGLDEADCAEDCQFLLKQSEGEIKLTNIIQRLAKSLSCQWIIEGKVGSKLQIWFESTDILQDQAELEVWVGARSVSESYLAAILKEPRKPAEYILSYNNFIIIRLQVQSTENLKSFQIKWLSGLRCSWIPYPHHVHLESEPTHCEQCDLNKCMETCEKLKNCSMITVNHDKGLCELYPMVPLSVESSCCDSYVKSCPEATDSSDLLSRDAVLMSTDEYQSIYSPLYPNMPPGNMEKTWLLLAPFGDIVTLQVQDLMLSNEDELIVYNGESDLSEIYVKFTNAAYQYSTPIISTKNTMYIKYNTGIFPNKSRGFLAKFRKGCTFKVDSNFGYVSSPGYGTTFSYPPNVVCEWEIAPKSTMKHLILEFSPKFGLENGKDFLEVYNGTISFENKLHQGEGFTGTTVPPILTSNSQKFILTLRTSANTAGVGFNATFYGDSYCGPVPVLEGGRWIHTSGFNTGNNATFECFENFEAKSGNTIYCDKNGNWEPQPECSVKTCPTLQPVLGGTWENIQNINGLMIFHLTCKTPNYQISGSPDVFCWNGTWSGNPTCCRQKCNLKMFANVIDRTSITGYMKGDSVNITCAQGYKLVGKNPFLCGVDPIPSCQPVVCETPQIANATILSLQNIFYFNDSVKVVCSEGYELVGNSTITCQHYGNWTSLPTCEEAECPPVERNVFTFEGTVDPAGKTKYGEIVNITCNINVQKVYQRRCLYDLKNKIFTTLGESSKCHTIDCGQPKQIPGMVMPDQFNCTHHGCSFEFQCLQPLFKVAGESAMKNQTVICGKTGRWTFNNLTCVGPSCSDPGTPPDARQNFTSYEVGNLVQYVCLRPGYKPKPLYPLKCVVINNAAQWNHTTPVCVDVEKPTFKNCPPKILYVERLSRLNRETPIAQDNSKYLKSVIVRPILFHINQTILIDTPVTYVAEDDAGNVAECTFQIAIIDHEAPEIFCPGDQEYFLQTNKVLKKDDFLVNATDNSNSVTLTFEPEELHLKYKKSLSVYTMKVTATDPSNNTASCYIFVKVKFNSSEICRAENLILNALLNCSDIPDRVSCTISCRKNYKFYHNISAVSEVISCNFTNGLNREALFCVEEISSSYQLAVVYVYKTENITCIQNELMKEVPGVYKDFASQLHQFYGERFNITEPKSSYASPVSTELKNSSVYATVRLEYNGDANLWRKLKSHFDSYFAMKSGTDHFNPKCAPKKEILDSISGFKCSGNAKLVQENRCLTCPPGTYGFDFKDCLPCPQNTYNSQYGSSNCTTCPRGTYNSQKGSSSIQDCFDGCPEGTISATGHIPCKLCPINTYQFNKTFCETCQAALFTQYKGATSDRQCVDQCYPGYFSATGYAPCQTCPENTYSMFHKSTMCTPCNYNETSQPGSKSRSGCSETDICDRNPCKYGNCLVVRHHYECDCFPGYKGENCSVSIDPCISDPCYHNGTCQFTKDGNYTCFCDPNFVGRNCETNINHCKVDSCKNNGTCQNLYSTFRCLCPSWNQYTGDFCNETTSPCSSSPCHSNATCILHGKNFYCECPSGYTGELCNIDIDECQSSPCLNNGTCTNLLDMFSCSCQSGFSGRFCELYSDPCSLVNCTSNSKCIPDSSTNNAMCVCYPNFYKDNNGLCVPINSCKTITCQNGGTCIENKGTISCQCNPGYEGSLCQYNSKACGNLTCQNGTVCQEDKGIYQCVSNSNQTKAEETRTVCSFNVTNNCTNFDPRNHNCLVNGIAGVYCKENPCQGIQENGTCPCLPAFVNECDSKPCLNGATCLQSGNSSRCICSSGYYGKTCERKIDACQTVNHCLGSNSSCRMVNNKATCICPTGFGGIGCQDKSLCSPESCQNKGICLEKSNNITCTCPLGFTGEVCENVTNPCSKKSCAGQKCQVKNNQATCMCPSNKWGSQCLRDIPYGSDLVVLKPKGFFVPMNAPEFSRIIEDQLTMTFWIKYNEDMNNEKQASATSICLYGSNDLINPVFSAKELVHLQGNTLSLQMFDDTHTVTLKSLTNGIWHHVILQWSNSDGILLVYHNGDLTLEKNLGNGKQIPPLGLLVVGGKLNTKQSAIEASYFSGRISRLWILNQTLSKENLQNFWKNPSQTPSNILSNLVKNMLMLPNYLLDFQSEIKPDMCEIKKNCPQTNKISSPTVIKCPSDKLYISKPWSTLKWNKPEFKDVDRVISNYKPEVTNFDWDDYTVIYIGFDQYNSSAVCTFRIFNHQFECKKPSDPFEGTQHCWTENDSLLCKPKCNDASHKLVLLGPSFYACGPYHMWGKHNQSVPFKYPPCSATSKSLKNITLEFSIEFKQPYDDSQFSSICKLIKASLKEVLENRTDVSCPTGDCKLVVTINGKACAIDSQDIIRKKRSTSTSNVANIQVGINGIVLNPSQNQSTNLTQDMIVALIGNNELNTQLSAMNASLVLSSVKPQVVSYCTAGVLQGSSCVEAGPGTFWSSKHNTVKSCPKGTYQPNSRSSSCNNCTSGKTTETIQSVQESECKDTCPEGSYFQSSTSKCTQCSVGFYQDQPGMFQCEICRQGNTTNEKGSTSESECVILAEKKSDNTKLRTAAIVTIVVVLTLLLLAIILVVYFWKHLKKRCPCGNKVKKISPIVITGNGKTPSSEVIILPAKVINSPAKSTEDYSPRIYNLQDSSEHNVYHPVVWPKSNESERTVQKIHLANYHDNSQKIMVDSDEEDMR</sequence>
<dbReference type="PROSITE" id="PS01186">
    <property type="entry name" value="EGF_2"/>
    <property type="match status" value="7"/>
</dbReference>
<keyword evidence="6 8" id="KW-1015">Disulfide bond</keyword>
<evidence type="ECO:0000259" key="14">
    <source>
        <dbReference type="PROSITE" id="PS50026"/>
    </source>
</evidence>
<keyword evidence="1 8" id="KW-0245">EGF-like domain</keyword>
<dbReference type="Pfam" id="PF12661">
    <property type="entry name" value="hEGF"/>
    <property type="match status" value="1"/>
</dbReference>
<dbReference type="CDD" id="cd00112">
    <property type="entry name" value="LDLa"/>
    <property type="match status" value="1"/>
</dbReference>
<organism evidence="18 19">
    <name type="scientific">Octopus sinensis</name>
    <name type="common">East Asian common octopus</name>
    <dbReference type="NCBI Taxonomy" id="2607531"/>
    <lineage>
        <taxon>Eukaryota</taxon>
        <taxon>Metazoa</taxon>
        <taxon>Spiralia</taxon>
        <taxon>Lophotrochozoa</taxon>
        <taxon>Mollusca</taxon>
        <taxon>Cephalopoda</taxon>
        <taxon>Coleoidea</taxon>
        <taxon>Octopodiformes</taxon>
        <taxon>Octopoda</taxon>
        <taxon>Incirrata</taxon>
        <taxon>Octopodidae</taxon>
        <taxon>Octopus</taxon>
    </lineage>
</organism>
<evidence type="ECO:0000256" key="4">
    <source>
        <dbReference type="ARBA" id="ARBA00022737"/>
    </source>
</evidence>
<dbReference type="Proteomes" id="UP000515154">
    <property type="component" value="Linkage group LG5"/>
</dbReference>
<dbReference type="FunFam" id="2.10.25.10:FF:000012">
    <property type="entry name" value="Delta-like protein"/>
    <property type="match status" value="1"/>
</dbReference>
<keyword evidence="5 11" id="KW-1133">Transmembrane helix</keyword>
<feature type="domain" description="EGF-like" evidence="14">
    <location>
        <begin position="1593"/>
        <end position="1628"/>
    </location>
</feature>
<feature type="domain" description="EGF-like" evidence="14">
    <location>
        <begin position="1827"/>
        <end position="1863"/>
    </location>
</feature>
<gene>
    <name evidence="19" type="primary">LOC115212292</name>
</gene>
<keyword evidence="11" id="KW-0472">Membrane</keyword>
<feature type="domain" description="EGF-like" evidence="14">
    <location>
        <begin position="1630"/>
        <end position="1667"/>
    </location>
</feature>
<dbReference type="PROSITE" id="PS50041">
    <property type="entry name" value="C_TYPE_LECTIN_2"/>
    <property type="match status" value="1"/>
</dbReference>
<feature type="disulfide bond" evidence="8">
    <location>
        <begin position="1853"/>
        <end position="1862"/>
    </location>
</feature>
<dbReference type="SMART" id="SM00181">
    <property type="entry name" value="EGF"/>
    <property type="match status" value="13"/>
</dbReference>
<proteinExistence type="predicted"/>
<feature type="disulfide bond" evidence="8">
    <location>
        <begin position="2019"/>
        <end position="2028"/>
    </location>
</feature>
<feature type="disulfide bond" evidence="9">
    <location>
        <begin position="205"/>
        <end position="220"/>
    </location>
</feature>
<evidence type="ECO:0000256" key="10">
    <source>
        <dbReference type="PROSITE-ProRule" id="PRU00302"/>
    </source>
</evidence>
<dbReference type="CDD" id="cd00041">
    <property type="entry name" value="CUB"/>
    <property type="match status" value="2"/>
</dbReference>
<keyword evidence="2 11" id="KW-0812">Transmembrane</keyword>
<dbReference type="FunFam" id="2.10.25.10:FF:000327">
    <property type="entry name" value="neurogenic locus notch homolog protein 4"/>
    <property type="match status" value="1"/>
</dbReference>
<dbReference type="InterPro" id="IPR011641">
    <property type="entry name" value="Tyr-kin_ephrin_A/B_rcpt-like"/>
</dbReference>
<dbReference type="InterPro" id="IPR003410">
    <property type="entry name" value="HYR_dom"/>
</dbReference>
<evidence type="ECO:0000256" key="6">
    <source>
        <dbReference type="ARBA" id="ARBA00023157"/>
    </source>
</evidence>
<dbReference type="SMART" id="SM00274">
    <property type="entry name" value="FOLN"/>
    <property type="match status" value="6"/>
</dbReference>
<keyword evidence="10" id="KW-0768">Sushi</keyword>
<dbReference type="InterPro" id="IPR018097">
    <property type="entry name" value="EGF_Ca-bd_CS"/>
</dbReference>
<dbReference type="InterPro" id="IPR003645">
    <property type="entry name" value="Fol_N"/>
</dbReference>
<evidence type="ECO:0000256" key="2">
    <source>
        <dbReference type="ARBA" id="ARBA00022692"/>
    </source>
</evidence>
<dbReference type="PANTHER" id="PTHR24033:SF232">
    <property type="entry name" value="LAMININ SUBUNIT GAMMA-2-RELATED"/>
    <property type="match status" value="1"/>
</dbReference>
<feature type="domain" description="EGF-like" evidence="14">
    <location>
        <begin position="1669"/>
        <end position="1707"/>
    </location>
</feature>
<dbReference type="InterPro" id="IPR016186">
    <property type="entry name" value="C-type_lectin-like/link_sf"/>
</dbReference>
<feature type="domain" description="Sushi" evidence="17">
    <location>
        <begin position="942"/>
        <end position="1007"/>
    </location>
</feature>
<dbReference type="InterPro" id="IPR000436">
    <property type="entry name" value="Sushi_SCR_CCP_dom"/>
</dbReference>
<dbReference type="SMART" id="SM00192">
    <property type="entry name" value="LDLa"/>
    <property type="match status" value="1"/>
</dbReference>
<dbReference type="PROSITE" id="PS01180">
    <property type="entry name" value="CUB"/>
    <property type="match status" value="2"/>
</dbReference>
<dbReference type="SMART" id="SM00034">
    <property type="entry name" value="CLECT"/>
    <property type="match status" value="1"/>
</dbReference>
<dbReference type="PROSITE" id="PS50825">
    <property type="entry name" value="HYR"/>
    <property type="match status" value="1"/>
</dbReference>
<reference evidence="19" key="1">
    <citation type="submission" date="2025-08" db="UniProtKB">
        <authorList>
            <consortium name="RefSeq"/>
        </authorList>
    </citation>
    <scope>IDENTIFICATION</scope>
</reference>
<feature type="chain" id="PRO_5027560914" evidence="12">
    <location>
        <begin position="36"/>
        <end position="2885"/>
    </location>
</feature>
<keyword evidence="18" id="KW-1185">Reference proteome</keyword>
<dbReference type="SUPFAM" id="SSF57184">
    <property type="entry name" value="Growth factor receptor domain"/>
    <property type="match status" value="3"/>
</dbReference>
<dbReference type="KEGG" id="osn:115212292"/>
<evidence type="ECO:0000259" key="15">
    <source>
        <dbReference type="PROSITE" id="PS50041"/>
    </source>
</evidence>
<dbReference type="Pfam" id="PF13385">
    <property type="entry name" value="Laminin_G_3"/>
    <property type="match status" value="1"/>
</dbReference>
<keyword evidence="7" id="KW-0325">Glycoprotein</keyword>
<comment type="caution">
    <text evidence="8">Lacks conserved residue(s) required for the propagation of feature annotation.</text>
</comment>
<dbReference type="Gene3D" id="2.60.120.200">
    <property type="match status" value="1"/>
</dbReference>
<dbReference type="Pfam" id="PF00084">
    <property type="entry name" value="Sushi"/>
    <property type="match status" value="2"/>
</dbReference>
<evidence type="ECO:0000256" key="1">
    <source>
        <dbReference type="ARBA" id="ARBA00022536"/>
    </source>
</evidence>
<feature type="disulfide bond" evidence="8">
    <location>
        <begin position="1979"/>
        <end position="1988"/>
    </location>
</feature>
<dbReference type="Pfam" id="PF07699">
    <property type="entry name" value="Ephrin_rec_like"/>
    <property type="match status" value="4"/>
</dbReference>
<dbReference type="InterPro" id="IPR009030">
    <property type="entry name" value="Growth_fac_rcpt_cys_sf"/>
</dbReference>
<dbReference type="CDD" id="cd00037">
    <property type="entry name" value="CLECT"/>
    <property type="match status" value="1"/>
</dbReference>
<feature type="domain" description="C-type lectin" evidence="15">
    <location>
        <begin position="51"/>
        <end position="177"/>
    </location>
</feature>
<dbReference type="PROSITE" id="PS50026">
    <property type="entry name" value="EGF_3"/>
    <property type="match status" value="9"/>
</dbReference>
<evidence type="ECO:0000313" key="18">
    <source>
        <dbReference type="Proteomes" id="UP000515154"/>
    </source>
</evidence>
<evidence type="ECO:0000256" key="8">
    <source>
        <dbReference type="PROSITE-ProRule" id="PRU00076"/>
    </source>
</evidence>
<feature type="disulfide bond" evidence="8">
    <location>
        <begin position="1773"/>
        <end position="1782"/>
    </location>
</feature>
<dbReference type="InterPro" id="IPR002172">
    <property type="entry name" value="LDrepeatLR_classA_rpt"/>
</dbReference>
<dbReference type="PANTHER" id="PTHR24033">
    <property type="entry name" value="EGF-LIKE DOMAIN-CONTAINING PROTEIN"/>
    <property type="match status" value="1"/>
</dbReference>
<evidence type="ECO:0000313" key="19">
    <source>
        <dbReference type="RefSeq" id="XP_029636995.1"/>
    </source>
</evidence>
<feature type="domain" description="EGF-like" evidence="14">
    <location>
        <begin position="1709"/>
        <end position="1745"/>
    </location>
</feature>
<dbReference type="InterPro" id="IPR000152">
    <property type="entry name" value="EGF-type_Asp/Asn_hydroxyl_site"/>
</dbReference>
<evidence type="ECO:0000259" key="16">
    <source>
        <dbReference type="PROSITE" id="PS50825"/>
    </source>
</evidence>
<dbReference type="SUPFAM" id="SSF57535">
    <property type="entry name" value="Complement control module/SCR domain"/>
    <property type="match status" value="4"/>
</dbReference>
<feature type="domain" description="Sushi" evidence="17">
    <location>
        <begin position="1008"/>
        <end position="1069"/>
    </location>
</feature>
<feature type="domain" description="CUB" evidence="13">
    <location>
        <begin position="533"/>
        <end position="648"/>
    </location>
</feature>
<feature type="disulfide bond" evidence="8">
    <location>
        <begin position="1597"/>
        <end position="1607"/>
    </location>
</feature>
<feature type="domain" description="EGF-like" evidence="14">
    <location>
        <begin position="2030"/>
        <end position="2066"/>
    </location>
</feature>
<feature type="transmembrane region" description="Helical" evidence="11">
    <location>
        <begin position="2756"/>
        <end position="2779"/>
    </location>
</feature>
<dbReference type="InterPro" id="IPR001304">
    <property type="entry name" value="C-type_lectin-like"/>
</dbReference>
<dbReference type="Pfam" id="PF00057">
    <property type="entry name" value="Ldl_recept_a"/>
    <property type="match status" value="1"/>
</dbReference>
<dbReference type="InterPro" id="IPR001881">
    <property type="entry name" value="EGF-like_Ca-bd_dom"/>
</dbReference>
<feature type="disulfide bond" evidence="8">
    <location>
        <begin position="1657"/>
        <end position="1666"/>
    </location>
</feature>
<dbReference type="FunFam" id="2.10.25.10:FF:000173">
    <property type="entry name" value="Neurogenic locus notch protein 2"/>
    <property type="match status" value="1"/>
</dbReference>
<dbReference type="Gene3D" id="2.60.120.290">
    <property type="entry name" value="Spermadhesin, CUB domain"/>
    <property type="match status" value="3"/>
</dbReference>
<dbReference type="SUPFAM" id="SSF57196">
    <property type="entry name" value="EGF/Laminin"/>
    <property type="match status" value="6"/>
</dbReference>
<dbReference type="RefSeq" id="XP_029636995.1">
    <property type="nucleotide sequence ID" value="XM_029781135.2"/>
</dbReference>
<dbReference type="PROSITE" id="PS00022">
    <property type="entry name" value="EGF_1"/>
    <property type="match status" value="9"/>
</dbReference>
<dbReference type="GO" id="GO:0005509">
    <property type="term" value="F:calcium ion binding"/>
    <property type="evidence" value="ECO:0007669"/>
    <property type="project" value="InterPro"/>
</dbReference>
<dbReference type="SMART" id="SM01411">
    <property type="entry name" value="Ephrin_rec_like"/>
    <property type="match status" value="5"/>
</dbReference>
<feature type="disulfide bond" evidence="8">
    <location>
        <begin position="1618"/>
        <end position="1627"/>
    </location>
</feature>
<evidence type="ECO:0000256" key="12">
    <source>
        <dbReference type="SAM" id="SignalP"/>
    </source>
</evidence>
<dbReference type="InterPro" id="IPR013032">
    <property type="entry name" value="EGF-like_CS"/>
</dbReference>
<accession>A0A6P7SFP1</accession>
<dbReference type="PROSITE" id="PS01187">
    <property type="entry name" value="EGF_CA"/>
    <property type="match status" value="1"/>
</dbReference>
<feature type="domain" description="Sushi" evidence="17">
    <location>
        <begin position="649"/>
        <end position="706"/>
    </location>
</feature>
<dbReference type="InterPro" id="IPR051830">
    <property type="entry name" value="NOTCH_homolog"/>
</dbReference>
<feature type="disulfide bond" evidence="8">
    <location>
        <begin position="2056"/>
        <end position="2065"/>
    </location>
</feature>
<evidence type="ECO:0000259" key="13">
    <source>
        <dbReference type="PROSITE" id="PS01180"/>
    </source>
</evidence>
<evidence type="ECO:0000256" key="9">
    <source>
        <dbReference type="PROSITE-ProRule" id="PRU00124"/>
    </source>
</evidence>
<feature type="domain" description="Sushi" evidence="17">
    <location>
        <begin position="819"/>
        <end position="876"/>
    </location>
</feature>
<dbReference type="PROSITE" id="PS50923">
    <property type="entry name" value="SUSHI"/>
    <property type="match status" value="4"/>
</dbReference>
<dbReference type="InterPro" id="IPR000742">
    <property type="entry name" value="EGF"/>
</dbReference>
<dbReference type="CDD" id="cd00054">
    <property type="entry name" value="EGF_CA"/>
    <property type="match status" value="5"/>
</dbReference>
<dbReference type="Gene3D" id="2.10.25.10">
    <property type="entry name" value="Laminin"/>
    <property type="match status" value="8"/>
</dbReference>
<feature type="domain" description="HYR" evidence="16">
    <location>
        <begin position="1068"/>
        <end position="1149"/>
    </location>
</feature>
<dbReference type="InterPro" id="IPR013320">
    <property type="entry name" value="ConA-like_dom_sf"/>
</dbReference>
<dbReference type="SMART" id="SM00032">
    <property type="entry name" value="CCP"/>
    <property type="match status" value="7"/>
</dbReference>
<evidence type="ECO:0000256" key="3">
    <source>
        <dbReference type="ARBA" id="ARBA00022729"/>
    </source>
</evidence>
<dbReference type="CDD" id="cd00033">
    <property type="entry name" value="CCP"/>
    <property type="match status" value="2"/>
</dbReference>
<dbReference type="InterPro" id="IPR000859">
    <property type="entry name" value="CUB_dom"/>
</dbReference>
<dbReference type="SUPFAM" id="SSF56436">
    <property type="entry name" value="C-type lectin-like"/>
    <property type="match status" value="1"/>
</dbReference>
<evidence type="ECO:0000256" key="11">
    <source>
        <dbReference type="SAM" id="Phobius"/>
    </source>
</evidence>
<dbReference type="Gene3D" id="2.10.50.10">
    <property type="entry name" value="Tumor Necrosis Factor Receptor, subunit A, domain 2"/>
    <property type="match status" value="3"/>
</dbReference>
<keyword evidence="3 12" id="KW-0732">Signal</keyword>
<dbReference type="SUPFAM" id="SSF57424">
    <property type="entry name" value="LDL receptor-like module"/>
    <property type="match status" value="1"/>
</dbReference>
<evidence type="ECO:0000256" key="7">
    <source>
        <dbReference type="ARBA" id="ARBA00023180"/>
    </source>
</evidence>
<dbReference type="Pfam" id="PF00431">
    <property type="entry name" value="CUB"/>
    <property type="match status" value="2"/>
</dbReference>
<feature type="signal peptide" evidence="12">
    <location>
        <begin position="1"/>
        <end position="35"/>
    </location>
</feature>
<dbReference type="Pfam" id="PF00008">
    <property type="entry name" value="EGF"/>
    <property type="match status" value="5"/>
</dbReference>
<name>A0A6P7SFP1_9MOLL</name>
<dbReference type="Pfam" id="PF02494">
    <property type="entry name" value="HYR"/>
    <property type="match status" value="1"/>
</dbReference>
<feature type="domain" description="EGF-like" evidence="14">
    <location>
        <begin position="1747"/>
        <end position="1783"/>
    </location>
</feature>
<evidence type="ECO:0000256" key="5">
    <source>
        <dbReference type="ARBA" id="ARBA00022989"/>
    </source>
</evidence>
<dbReference type="PROSITE" id="PS50068">
    <property type="entry name" value="LDLRA_2"/>
    <property type="match status" value="1"/>
</dbReference>
<dbReference type="Gene3D" id="3.10.100.10">
    <property type="entry name" value="Mannose-Binding Protein A, subunit A"/>
    <property type="match status" value="1"/>
</dbReference>
<dbReference type="SMART" id="SM00042">
    <property type="entry name" value="CUB"/>
    <property type="match status" value="3"/>
</dbReference>
<dbReference type="Gene3D" id="2.10.70.10">
    <property type="entry name" value="Complement Module, domain 1"/>
    <property type="match status" value="3"/>
</dbReference>
<evidence type="ECO:0000259" key="17">
    <source>
        <dbReference type="PROSITE" id="PS50923"/>
    </source>
</evidence>
<dbReference type="InterPro" id="IPR035976">
    <property type="entry name" value="Sushi/SCR/CCP_sf"/>
</dbReference>
<dbReference type="SUPFAM" id="SSF49854">
    <property type="entry name" value="Spermadhesin, CUB domain"/>
    <property type="match status" value="3"/>
</dbReference>
<dbReference type="Gene3D" id="2.20.28.230">
    <property type="match status" value="1"/>
</dbReference>
<dbReference type="InterPro" id="IPR016187">
    <property type="entry name" value="CTDL_fold"/>
</dbReference>
<feature type="disulfide bond" evidence="8">
    <location>
        <begin position="1735"/>
        <end position="1744"/>
    </location>
</feature>
<dbReference type="SMART" id="SM00179">
    <property type="entry name" value="EGF_CA"/>
    <property type="match status" value="9"/>
</dbReference>
<feature type="domain" description="CUB" evidence="13">
    <location>
        <begin position="408"/>
        <end position="532"/>
    </location>
</feature>
<feature type="domain" description="EGF-like" evidence="14">
    <location>
        <begin position="1953"/>
        <end position="1989"/>
    </location>
</feature>
<keyword evidence="4" id="KW-0677">Repeat</keyword>